<proteinExistence type="predicted"/>
<dbReference type="Proteomes" id="UP000321816">
    <property type="component" value="Chromosome"/>
</dbReference>
<reference evidence="1 2" key="1">
    <citation type="submission" date="2024-01" db="EMBL/GenBank/DDBJ databases">
        <title>Complete Genome Sequence of Alkalicoccus halolimnae BZ-SZ-XJ29T, a Moderately Halophilic Bacterium Isolated from a Salt Lake.</title>
        <authorList>
            <person name="Zhao B."/>
        </authorList>
    </citation>
    <scope>NUCLEOTIDE SEQUENCE [LARGE SCALE GENOMIC DNA]</scope>
    <source>
        <strain evidence="1 2">BZ-SZ-XJ29</strain>
    </source>
</reference>
<gene>
    <name evidence="1" type="ORF">FTX54_015755</name>
</gene>
<evidence type="ECO:0000313" key="2">
    <source>
        <dbReference type="Proteomes" id="UP000321816"/>
    </source>
</evidence>
<dbReference type="Gene3D" id="2.40.128.20">
    <property type="match status" value="1"/>
</dbReference>
<dbReference type="OrthoDB" id="2352933at2"/>
<evidence type="ECO:0000313" key="1">
    <source>
        <dbReference type="EMBL" id="WWD79829.1"/>
    </source>
</evidence>
<protein>
    <submittedName>
        <fullName evidence="1">DUF1934 domain-containing protein</fullName>
    </submittedName>
</protein>
<name>A0A5C7FKS9_9BACI</name>
<dbReference type="InterPro" id="IPR015231">
    <property type="entry name" value="DUF1934"/>
</dbReference>
<sequence>MSENRMPVDIKIRTTIKDGKQRERHSMDASGEIMWRGSLLVVRFREPREENEPQTLQTIQLREGVMTVRREGAITMNQRFIEGVKTEGTYRSAYGPMAMETATEHVDYQWNEEQNRGVISLIYILTLQGSTTGTYNMEVTFEEAAQ</sequence>
<dbReference type="InterPro" id="IPR012674">
    <property type="entry name" value="Calycin"/>
</dbReference>
<keyword evidence="2" id="KW-1185">Reference proteome</keyword>
<accession>A0A5C7FKS9</accession>
<organism evidence="1 2">
    <name type="scientific">Alkalicoccus halolimnae</name>
    <dbReference type="NCBI Taxonomy" id="1667239"/>
    <lineage>
        <taxon>Bacteria</taxon>
        <taxon>Bacillati</taxon>
        <taxon>Bacillota</taxon>
        <taxon>Bacilli</taxon>
        <taxon>Bacillales</taxon>
        <taxon>Bacillaceae</taxon>
        <taxon>Alkalicoccus</taxon>
    </lineage>
</organism>
<dbReference type="SUPFAM" id="SSF50814">
    <property type="entry name" value="Lipocalins"/>
    <property type="match status" value="1"/>
</dbReference>
<dbReference type="AlphaFoldDB" id="A0A5C7FKS9"/>
<dbReference type="KEGG" id="ahal:FTX54_015755"/>
<dbReference type="EMBL" id="CP144914">
    <property type="protein sequence ID" value="WWD79829.1"/>
    <property type="molecule type" value="Genomic_DNA"/>
</dbReference>
<dbReference type="RefSeq" id="WP_147802705.1">
    <property type="nucleotide sequence ID" value="NZ_CP144914.1"/>
</dbReference>
<dbReference type="Pfam" id="PF09148">
    <property type="entry name" value="DUF1934"/>
    <property type="match status" value="1"/>
</dbReference>